<feature type="region of interest" description="Disordered" evidence="1">
    <location>
        <begin position="335"/>
        <end position="366"/>
    </location>
</feature>
<keyword evidence="3" id="KW-1185">Reference proteome</keyword>
<dbReference type="Proteomes" id="UP000478052">
    <property type="component" value="Unassembled WGS sequence"/>
</dbReference>
<dbReference type="AlphaFoldDB" id="A0A6G0ZE59"/>
<evidence type="ECO:0000256" key="1">
    <source>
        <dbReference type="SAM" id="MobiDB-lite"/>
    </source>
</evidence>
<gene>
    <name evidence="2" type="ORF">FWK35_00010375</name>
</gene>
<dbReference type="OrthoDB" id="10035396at2759"/>
<proteinExistence type="predicted"/>
<evidence type="ECO:0000313" key="3">
    <source>
        <dbReference type="Proteomes" id="UP000478052"/>
    </source>
</evidence>
<dbReference type="EMBL" id="VUJU01000631">
    <property type="protein sequence ID" value="KAF0769205.1"/>
    <property type="molecule type" value="Genomic_DNA"/>
</dbReference>
<name>A0A6G0ZE59_APHCR</name>
<accession>A0A6G0ZE59</accession>
<sequence>MSRSSISPVSPKVKNKPVDKIKTDKNIQAARLIKNNTNNSMMNPTNSNSTLEYDNMHSNMDVGWTQKLIAMKCLRKSNLLPTSIPDSSAETFNNVNQIKPPPSIFVKGIIEFSKICEVLIELIGVDNFYCESSYDRLKIQTATPESYRSLVHFLKKKDAQYHTYQLKEDEPTGIVIRNIHSFTSLELIKSELELHIFIFYFTKPPNSRYHFYLLTWNLLNSRTIYSISPEFFIPKLRSKNPINQSGYSARCVRCGDSHSSSDCTKPRDFPTKCALCSGNHPANCRGCNVYREIQRRNKLNNKSNFLHGNVNFKSTNNNSNVKESHPLLETNHLSILPPTSSQRTYAHATSNQPRDSNYPPPVLDFD</sequence>
<comment type="caution">
    <text evidence="2">The sequence shown here is derived from an EMBL/GenBank/DDBJ whole genome shotgun (WGS) entry which is preliminary data.</text>
</comment>
<feature type="compositionally biased region" description="Polar residues" evidence="1">
    <location>
        <begin position="335"/>
        <end position="355"/>
    </location>
</feature>
<protein>
    <recommendedName>
        <fullName evidence="4">Pre-C2HC domain-containing protein</fullName>
    </recommendedName>
</protein>
<evidence type="ECO:0008006" key="4">
    <source>
        <dbReference type="Google" id="ProtNLM"/>
    </source>
</evidence>
<organism evidence="2 3">
    <name type="scientific">Aphis craccivora</name>
    <name type="common">Cowpea aphid</name>
    <dbReference type="NCBI Taxonomy" id="307492"/>
    <lineage>
        <taxon>Eukaryota</taxon>
        <taxon>Metazoa</taxon>
        <taxon>Ecdysozoa</taxon>
        <taxon>Arthropoda</taxon>
        <taxon>Hexapoda</taxon>
        <taxon>Insecta</taxon>
        <taxon>Pterygota</taxon>
        <taxon>Neoptera</taxon>
        <taxon>Paraneoptera</taxon>
        <taxon>Hemiptera</taxon>
        <taxon>Sternorrhyncha</taxon>
        <taxon>Aphidomorpha</taxon>
        <taxon>Aphidoidea</taxon>
        <taxon>Aphididae</taxon>
        <taxon>Aphidini</taxon>
        <taxon>Aphis</taxon>
        <taxon>Aphis</taxon>
    </lineage>
</organism>
<reference evidence="2 3" key="1">
    <citation type="submission" date="2019-08" db="EMBL/GenBank/DDBJ databases">
        <title>Whole genome of Aphis craccivora.</title>
        <authorList>
            <person name="Voronova N.V."/>
            <person name="Shulinski R.S."/>
            <person name="Bandarenka Y.V."/>
            <person name="Zhorov D.G."/>
            <person name="Warner D."/>
        </authorList>
    </citation>
    <scope>NUCLEOTIDE SEQUENCE [LARGE SCALE GENOMIC DNA]</scope>
    <source>
        <strain evidence="2">180601</strain>
        <tissue evidence="2">Whole Body</tissue>
    </source>
</reference>
<evidence type="ECO:0000313" key="2">
    <source>
        <dbReference type="EMBL" id="KAF0769205.1"/>
    </source>
</evidence>